<dbReference type="FunFam" id="3.40.50.800:FF:000004">
    <property type="entry name" value="Glycine--tRNA ligase 2"/>
    <property type="match status" value="1"/>
</dbReference>
<keyword evidence="10 13" id="KW-0030">Aminoacyl-tRNA synthetase</keyword>
<accession>D0A8G2</accession>
<evidence type="ECO:0000256" key="6">
    <source>
        <dbReference type="ARBA" id="ARBA00022598"/>
    </source>
</evidence>
<keyword evidence="5" id="KW-0963">Cytoplasm</keyword>
<dbReference type="NCBIfam" id="NF003211">
    <property type="entry name" value="PRK04173.1"/>
    <property type="match status" value="1"/>
</dbReference>
<keyword evidence="8" id="KW-0067">ATP-binding</keyword>
<dbReference type="InterPro" id="IPR006195">
    <property type="entry name" value="aa-tRNA-synth_II"/>
</dbReference>
<dbReference type="InterPro" id="IPR002315">
    <property type="entry name" value="tRNA-synt_gly"/>
</dbReference>
<evidence type="ECO:0000256" key="5">
    <source>
        <dbReference type="ARBA" id="ARBA00022490"/>
    </source>
</evidence>
<gene>
    <name evidence="13" type="ORF">TbgDal_XI10820</name>
</gene>
<dbReference type="GO" id="GO:0070150">
    <property type="term" value="P:mitochondrial glycyl-tRNA aminoacylation"/>
    <property type="evidence" value="ECO:0007669"/>
    <property type="project" value="TreeGrafter"/>
</dbReference>
<keyword evidence="9" id="KW-0648">Protein biosynthesis</keyword>
<evidence type="ECO:0000256" key="8">
    <source>
        <dbReference type="ARBA" id="ARBA00022840"/>
    </source>
</evidence>
<dbReference type="CDD" id="cd00774">
    <property type="entry name" value="GlyRS-like_core"/>
    <property type="match status" value="1"/>
</dbReference>
<evidence type="ECO:0000256" key="2">
    <source>
        <dbReference type="ARBA" id="ARBA00008226"/>
    </source>
</evidence>
<dbReference type="GO" id="GO:0005739">
    <property type="term" value="C:mitochondrion"/>
    <property type="evidence" value="ECO:0007669"/>
    <property type="project" value="TreeGrafter"/>
</dbReference>
<organism evidence="13 14">
    <name type="scientific">Trypanosoma brucei gambiense (strain MHOM/CI/86/DAL972)</name>
    <dbReference type="NCBI Taxonomy" id="679716"/>
    <lineage>
        <taxon>Eukaryota</taxon>
        <taxon>Discoba</taxon>
        <taxon>Euglenozoa</taxon>
        <taxon>Kinetoplastea</taxon>
        <taxon>Metakinetoplastina</taxon>
        <taxon>Trypanosomatida</taxon>
        <taxon>Trypanosomatidae</taxon>
        <taxon>Trypanosoma</taxon>
    </lineage>
</organism>
<evidence type="ECO:0000256" key="9">
    <source>
        <dbReference type="ARBA" id="ARBA00022917"/>
    </source>
</evidence>
<dbReference type="Gene3D" id="3.30.40.230">
    <property type="match status" value="1"/>
</dbReference>
<name>D0A8G2_TRYB9</name>
<reference evidence="14" key="1">
    <citation type="journal article" date="2010" name="PLoS Negl. Trop. Dis.">
        <title>The genome sequence of Trypanosoma brucei gambiense, causative agent of chronic human african trypanosomiasis.</title>
        <authorList>
            <person name="Jackson A.P."/>
            <person name="Sanders M."/>
            <person name="Berry A."/>
            <person name="McQuillan J."/>
            <person name="Aslett M.A."/>
            <person name="Quail M.A."/>
            <person name="Chukualim B."/>
            <person name="Capewell P."/>
            <person name="MacLeod A."/>
            <person name="Melville S.E."/>
            <person name="Gibson W."/>
            <person name="Barry J.D."/>
            <person name="Berriman M."/>
            <person name="Hertz-Fowler C."/>
        </authorList>
    </citation>
    <scope>NUCLEOTIDE SEQUENCE [LARGE SCALE GENOMIC DNA]</scope>
    <source>
        <strain evidence="14">MHOM/CI/86/DAL972</strain>
    </source>
</reference>
<evidence type="ECO:0000256" key="11">
    <source>
        <dbReference type="ARBA" id="ARBA00030057"/>
    </source>
</evidence>
<evidence type="ECO:0000256" key="3">
    <source>
        <dbReference type="ARBA" id="ARBA00011738"/>
    </source>
</evidence>
<comment type="subunit">
    <text evidence="3">Homodimer.</text>
</comment>
<evidence type="ECO:0000259" key="12">
    <source>
        <dbReference type="PROSITE" id="PS50862"/>
    </source>
</evidence>
<dbReference type="InterPro" id="IPR002314">
    <property type="entry name" value="aa-tRNA-synt_IIb"/>
</dbReference>
<keyword evidence="7" id="KW-0547">Nucleotide-binding</keyword>
<dbReference type="SUPFAM" id="SSF52954">
    <property type="entry name" value="Class II aaRS ABD-related"/>
    <property type="match status" value="1"/>
</dbReference>
<dbReference type="GO" id="GO:0005524">
    <property type="term" value="F:ATP binding"/>
    <property type="evidence" value="ECO:0007669"/>
    <property type="project" value="UniProtKB-KW"/>
</dbReference>
<dbReference type="InterPro" id="IPR033731">
    <property type="entry name" value="GlyRS-like_core"/>
</dbReference>
<evidence type="ECO:0000313" key="14">
    <source>
        <dbReference type="Proteomes" id="UP000002316"/>
    </source>
</evidence>
<dbReference type="AlphaFoldDB" id="D0A8G2"/>
<comment type="similarity">
    <text evidence="2">Belongs to the class-II aminoacyl-tRNA synthetase family.</text>
</comment>
<dbReference type="PANTHER" id="PTHR10745">
    <property type="entry name" value="GLYCYL-TRNA SYNTHETASE/DNA POLYMERASE SUBUNIT GAMMA-2"/>
    <property type="match status" value="1"/>
</dbReference>
<dbReference type="Pfam" id="PF03129">
    <property type="entry name" value="HGTP_anticodon"/>
    <property type="match status" value="1"/>
</dbReference>
<dbReference type="PRINTS" id="PR01043">
    <property type="entry name" value="TRNASYNTHGLY"/>
</dbReference>
<dbReference type="KEGG" id="tbg:TbgDal_XI10820"/>
<comment type="subcellular location">
    <subcellularLocation>
        <location evidence="1">Cytoplasm</location>
    </subcellularLocation>
</comment>
<dbReference type="Gene3D" id="3.30.930.10">
    <property type="entry name" value="Bira Bifunctional Protein, Domain 2"/>
    <property type="match status" value="1"/>
</dbReference>
<dbReference type="PANTHER" id="PTHR10745:SF0">
    <property type="entry name" value="GLYCINE--TRNA LIGASE"/>
    <property type="match status" value="1"/>
</dbReference>
<feature type="domain" description="Aminoacyl-transfer RNA synthetases class-II family profile" evidence="12">
    <location>
        <begin position="129"/>
        <end position="509"/>
    </location>
</feature>
<dbReference type="SUPFAM" id="SSF55681">
    <property type="entry name" value="Class II aaRS and biotin synthetases"/>
    <property type="match status" value="1"/>
</dbReference>
<dbReference type="FunFam" id="3.30.930.10:FF:000010">
    <property type="entry name" value="Glycyl-tRNA synthetase 1"/>
    <property type="match status" value="1"/>
</dbReference>
<evidence type="ECO:0000256" key="1">
    <source>
        <dbReference type="ARBA" id="ARBA00004496"/>
    </source>
</evidence>
<dbReference type="FunFam" id="3.30.930.10:FF:000158">
    <property type="entry name" value="Glycyl-tRNA synthetase"/>
    <property type="match status" value="1"/>
</dbReference>
<evidence type="ECO:0000256" key="4">
    <source>
        <dbReference type="ARBA" id="ARBA00012829"/>
    </source>
</evidence>
<dbReference type="EC" id="6.1.1.14" evidence="4"/>
<dbReference type="Pfam" id="PF00587">
    <property type="entry name" value="tRNA-synt_2b"/>
    <property type="match status" value="1"/>
</dbReference>
<evidence type="ECO:0000313" key="13">
    <source>
        <dbReference type="EMBL" id="CBH17963.1"/>
    </source>
</evidence>
<protein>
    <recommendedName>
        <fullName evidence="4">glycine--tRNA ligase</fullName>
        <ecNumber evidence="4">6.1.1.14</ecNumber>
    </recommendedName>
    <alternativeName>
        <fullName evidence="11">Diadenosine tetraphosphate synthetase</fullName>
    </alternativeName>
</protein>
<dbReference type="PROSITE" id="PS50862">
    <property type="entry name" value="AA_TRNA_LIGASE_II"/>
    <property type="match status" value="1"/>
</dbReference>
<dbReference type="EMBL" id="FN554974">
    <property type="protein sequence ID" value="CBH17963.1"/>
    <property type="molecule type" value="Genomic_DNA"/>
</dbReference>
<dbReference type="InterPro" id="IPR027031">
    <property type="entry name" value="Gly-tRNA_synthase/POLG2"/>
</dbReference>
<dbReference type="InterPro" id="IPR036621">
    <property type="entry name" value="Anticodon-bd_dom_sf"/>
</dbReference>
<dbReference type="InterPro" id="IPR004154">
    <property type="entry name" value="Anticodon-bd"/>
</dbReference>
<dbReference type="OrthoDB" id="57698at2759"/>
<dbReference type="RefSeq" id="XP_011780227.1">
    <property type="nucleotide sequence ID" value="XM_011781925.1"/>
</dbReference>
<dbReference type="FunFam" id="3.30.40.230:FF:000001">
    <property type="entry name" value="Glycine--tRNA ligase"/>
    <property type="match status" value="1"/>
</dbReference>
<evidence type="ECO:0000256" key="10">
    <source>
        <dbReference type="ARBA" id="ARBA00023146"/>
    </source>
</evidence>
<dbReference type="VEuPathDB" id="TriTrypDB:Tbg972.11.10820"/>
<sequence>MSTGLPSKLESLVRSEFEDTCRRRFFFGLAFDPYGGSAGLYDMGPPLCAMKANLLAHWRQHFVLAESMCEVDTTCLTPQEVFVTSGHVTRFNDVMVRDTVTGECIRADKFLEEYCETQLRDSQLSSEQRDQLERLRIGAGAMSTEEIRASIKELQLKSPKGNALSDPFPFNLMFSTSIGPEGDRVGYMRPELAQGIILNFKRLLDTGNAQRMPFACASIGTAFRNEIAPRANLIRVREFTLAEIEHFVNPNDKTHEKFALVKDVEIWMWARKQQELNQEPVLTTVGDAVAQKIIDNETLAYFIARTAQFLEAVGARYVRFRQHLRNEMAHYAQDCWDAELLTSYGWVECVGVADRSAYDLTQHSGATKKDLCAREEFAEPRTERQLQRKLQKGAIGKAFGRNAGDVMEYLNTAPDDVCVELSKKLSGGGSVDITTDRGFTASITSNMVQFEYKDVKVTGRSFIPSVIEPSFGVGRILYALLEQSYWVRRDESAKNEKRAVFGLRPLIAPQKVAVFPLLMKPELIRTVEEIKERMLLHGISTRTDDSGASIGKKYARVDELGVPFCVTCDMENDGCVTLRERDSAQQVRIPKEKVADIVAEMCRPLRPREWASVLAEFPAQAAAT</sequence>
<dbReference type="Proteomes" id="UP000002316">
    <property type="component" value="Chromosome 11"/>
</dbReference>
<keyword evidence="6 13" id="KW-0436">Ligase</keyword>
<dbReference type="Gene3D" id="3.30.720.200">
    <property type="match status" value="1"/>
</dbReference>
<dbReference type="GO" id="GO:0004820">
    <property type="term" value="F:glycine-tRNA ligase activity"/>
    <property type="evidence" value="ECO:0007669"/>
    <property type="project" value="UniProtKB-EC"/>
</dbReference>
<evidence type="ECO:0000256" key="7">
    <source>
        <dbReference type="ARBA" id="ARBA00022741"/>
    </source>
</evidence>
<dbReference type="InterPro" id="IPR045864">
    <property type="entry name" value="aa-tRNA-synth_II/BPL/LPL"/>
</dbReference>
<dbReference type="NCBIfam" id="TIGR00389">
    <property type="entry name" value="glyS_dimeric"/>
    <property type="match status" value="1"/>
</dbReference>
<proteinExistence type="inferred from homology"/>
<dbReference type="Gene3D" id="3.40.50.800">
    <property type="entry name" value="Anticodon-binding domain"/>
    <property type="match status" value="1"/>
</dbReference>
<dbReference type="GeneID" id="23866224"/>